<feature type="region of interest" description="Disordered" evidence="1">
    <location>
        <begin position="22"/>
        <end position="63"/>
    </location>
</feature>
<dbReference type="Proteomes" id="UP000011087">
    <property type="component" value="Unassembled WGS sequence"/>
</dbReference>
<dbReference type="KEGG" id="gtt:GUITHDRAFT_153287"/>
<dbReference type="GeneID" id="17300055"/>
<reference evidence="3" key="3">
    <citation type="submission" date="2016-03" db="UniProtKB">
        <authorList>
            <consortium name="EnsemblProtists"/>
        </authorList>
    </citation>
    <scope>IDENTIFICATION</scope>
</reference>
<protein>
    <submittedName>
        <fullName evidence="2 3">Uncharacterized protein</fullName>
    </submittedName>
</protein>
<organism evidence="2">
    <name type="scientific">Guillardia theta (strain CCMP2712)</name>
    <name type="common">Cryptophyte</name>
    <dbReference type="NCBI Taxonomy" id="905079"/>
    <lineage>
        <taxon>Eukaryota</taxon>
        <taxon>Cryptophyceae</taxon>
        <taxon>Pyrenomonadales</taxon>
        <taxon>Geminigeraceae</taxon>
        <taxon>Guillardia</taxon>
    </lineage>
</organism>
<sequence length="107" mass="11343">MGFSPHPGFPPGVTGTPTRVAALRQQGSIAPGSPRTMSPVPSGSNPGTPRMIPQASPSDVAQTPRAELSVFCSLPSGLSEEVDKLEIQLRMARNELKELQVSHKSRL</sequence>
<dbReference type="AlphaFoldDB" id="L1J4S3"/>
<evidence type="ECO:0000313" key="4">
    <source>
        <dbReference type="Proteomes" id="UP000011087"/>
    </source>
</evidence>
<accession>L1J4S3</accession>
<reference evidence="4" key="2">
    <citation type="submission" date="2012-11" db="EMBL/GenBank/DDBJ databases">
        <authorList>
            <person name="Kuo A."/>
            <person name="Curtis B.A."/>
            <person name="Tanifuji G."/>
            <person name="Burki F."/>
            <person name="Gruber A."/>
            <person name="Irimia M."/>
            <person name="Maruyama S."/>
            <person name="Arias M.C."/>
            <person name="Ball S.G."/>
            <person name="Gile G.H."/>
            <person name="Hirakawa Y."/>
            <person name="Hopkins J.F."/>
            <person name="Rensing S.A."/>
            <person name="Schmutz J."/>
            <person name="Symeonidi A."/>
            <person name="Elias M."/>
            <person name="Eveleigh R.J."/>
            <person name="Herman E.K."/>
            <person name="Klute M.J."/>
            <person name="Nakayama T."/>
            <person name="Obornik M."/>
            <person name="Reyes-Prieto A."/>
            <person name="Armbrust E.V."/>
            <person name="Aves S.J."/>
            <person name="Beiko R.G."/>
            <person name="Coutinho P."/>
            <person name="Dacks J.B."/>
            <person name="Durnford D.G."/>
            <person name="Fast N.M."/>
            <person name="Green B.R."/>
            <person name="Grisdale C."/>
            <person name="Hempe F."/>
            <person name="Henrissat B."/>
            <person name="Hoppner M.P."/>
            <person name="Ishida K.-I."/>
            <person name="Kim E."/>
            <person name="Koreny L."/>
            <person name="Kroth P.G."/>
            <person name="Liu Y."/>
            <person name="Malik S.-B."/>
            <person name="Maier U.G."/>
            <person name="McRose D."/>
            <person name="Mock T."/>
            <person name="Neilson J.A."/>
            <person name="Onodera N.T."/>
            <person name="Poole A.M."/>
            <person name="Pritham E.J."/>
            <person name="Richards T.A."/>
            <person name="Rocap G."/>
            <person name="Roy S.W."/>
            <person name="Sarai C."/>
            <person name="Schaack S."/>
            <person name="Shirato S."/>
            <person name="Slamovits C.H."/>
            <person name="Spencer D.F."/>
            <person name="Suzuki S."/>
            <person name="Worden A.Z."/>
            <person name="Zauner S."/>
            <person name="Barry K."/>
            <person name="Bell C."/>
            <person name="Bharti A.K."/>
            <person name="Crow J.A."/>
            <person name="Grimwood J."/>
            <person name="Kramer R."/>
            <person name="Lindquist E."/>
            <person name="Lucas S."/>
            <person name="Salamov A."/>
            <person name="McFadden G.I."/>
            <person name="Lane C.E."/>
            <person name="Keeling P.J."/>
            <person name="Gray M.W."/>
            <person name="Grigoriev I.V."/>
            <person name="Archibald J.M."/>
        </authorList>
    </citation>
    <scope>NUCLEOTIDE SEQUENCE</scope>
    <source>
        <strain evidence="4">CCMP2712</strain>
    </source>
</reference>
<evidence type="ECO:0000313" key="3">
    <source>
        <dbReference type="EnsemblProtists" id="EKX43511"/>
    </source>
</evidence>
<dbReference type="PaxDb" id="55529-EKX43511"/>
<keyword evidence="4" id="KW-1185">Reference proteome</keyword>
<evidence type="ECO:0000256" key="1">
    <source>
        <dbReference type="SAM" id="MobiDB-lite"/>
    </source>
</evidence>
<dbReference type="EMBL" id="JH993010">
    <property type="protein sequence ID" value="EKX43511.1"/>
    <property type="molecule type" value="Genomic_DNA"/>
</dbReference>
<evidence type="ECO:0000313" key="2">
    <source>
        <dbReference type="EMBL" id="EKX43511.1"/>
    </source>
</evidence>
<gene>
    <name evidence="2" type="ORF">GUITHDRAFT_153287</name>
</gene>
<reference evidence="2 4" key="1">
    <citation type="journal article" date="2012" name="Nature">
        <title>Algal genomes reveal evolutionary mosaicism and the fate of nucleomorphs.</title>
        <authorList>
            <consortium name="DOE Joint Genome Institute"/>
            <person name="Curtis B.A."/>
            <person name="Tanifuji G."/>
            <person name="Burki F."/>
            <person name="Gruber A."/>
            <person name="Irimia M."/>
            <person name="Maruyama S."/>
            <person name="Arias M.C."/>
            <person name="Ball S.G."/>
            <person name="Gile G.H."/>
            <person name="Hirakawa Y."/>
            <person name="Hopkins J.F."/>
            <person name="Kuo A."/>
            <person name="Rensing S.A."/>
            <person name="Schmutz J."/>
            <person name="Symeonidi A."/>
            <person name="Elias M."/>
            <person name="Eveleigh R.J."/>
            <person name="Herman E.K."/>
            <person name="Klute M.J."/>
            <person name="Nakayama T."/>
            <person name="Obornik M."/>
            <person name="Reyes-Prieto A."/>
            <person name="Armbrust E.V."/>
            <person name="Aves S.J."/>
            <person name="Beiko R.G."/>
            <person name="Coutinho P."/>
            <person name="Dacks J.B."/>
            <person name="Durnford D.G."/>
            <person name="Fast N.M."/>
            <person name="Green B.R."/>
            <person name="Grisdale C.J."/>
            <person name="Hempel F."/>
            <person name="Henrissat B."/>
            <person name="Hoppner M.P."/>
            <person name="Ishida K."/>
            <person name="Kim E."/>
            <person name="Koreny L."/>
            <person name="Kroth P.G."/>
            <person name="Liu Y."/>
            <person name="Malik S.B."/>
            <person name="Maier U.G."/>
            <person name="McRose D."/>
            <person name="Mock T."/>
            <person name="Neilson J.A."/>
            <person name="Onodera N.T."/>
            <person name="Poole A.M."/>
            <person name="Pritham E.J."/>
            <person name="Richards T.A."/>
            <person name="Rocap G."/>
            <person name="Roy S.W."/>
            <person name="Sarai C."/>
            <person name="Schaack S."/>
            <person name="Shirato S."/>
            <person name="Slamovits C.H."/>
            <person name="Spencer D.F."/>
            <person name="Suzuki S."/>
            <person name="Worden A.Z."/>
            <person name="Zauner S."/>
            <person name="Barry K."/>
            <person name="Bell C."/>
            <person name="Bharti A.K."/>
            <person name="Crow J.A."/>
            <person name="Grimwood J."/>
            <person name="Kramer R."/>
            <person name="Lindquist E."/>
            <person name="Lucas S."/>
            <person name="Salamov A."/>
            <person name="McFadden G.I."/>
            <person name="Lane C.E."/>
            <person name="Keeling P.J."/>
            <person name="Gray M.W."/>
            <person name="Grigoriev I.V."/>
            <person name="Archibald J.M."/>
        </authorList>
    </citation>
    <scope>NUCLEOTIDE SEQUENCE</scope>
    <source>
        <strain evidence="2 4">CCMP2712</strain>
    </source>
</reference>
<name>L1J4S3_GUITC</name>
<dbReference type="EnsemblProtists" id="EKX43511">
    <property type="protein sequence ID" value="EKX43511"/>
    <property type="gene ID" value="GUITHDRAFT_153287"/>
</dbReference>
<feature type="compositionally biased region" description="Polar residues" evidence="1">
    <location>
        <begin position="35"/>
        <end position="47"/>
    </location>
</feature>
<dbReference type="HOGENOM" id="CLU_2215013_0_0_1"/>
<dbReference type="RefSeq" id="XP_005830491.1">
    <property type="nucleotide sequence ID" value="XM_005830434.1"/>
</dbReference>
<proteinExistence type="predicted"/>